<evidence type="ECO:0000313" key="2">
    <source>
        <dbReference type="Proteomes" id="UP000286746"/>
    </source>
</evidence>
<dbReference type="Proteomes" id="UP000286746">
    <property type="component" value="Unassembled WGS sequence"/>
</dbReference>
<comment type="caution">
    <text evidence="1">The sequence shown here is derived from an EMBL/GenBank/DDBJ whole genome shotgun (WGS) entry which is preliminary data.</text>
</comment>
<protein>
    <submittedName>
        <fullName evidence="1">Uncharacterized protein</fullName>
    </submittedName>
</protein>
<gene>
    <name evidence="1" type="ORF">GKJPGBOP_08228</name>
</gene>
<dbReference type="InterPro" id="IPR036188">
    <property type="entry name" value="FAD/NAD-bd_sf"/>
</dbReference>
<evidence type="ECO:0000313" key="1">
    <source>
        <dbReference type="EMBL" id="GCD48430.1"/>
    </source>
</evidence>
<dbReference type="Gene3D" id="3.50.50.60">
    <property type="entry name" value="FAD/NAD(P)-binding domain"/>
    <property type="match status" value="1"/>
</dbReference>
<keyword evidence="2" id="KW-1185">Reference proteome</keyword>
<organism evidence="1 2">
    <name type="scientific">Streptomyces paromomycinus</name>
    <name type="common">Streptomyces rimosus subsp. paromomycinus</name>
    <dbReference type="NCBI Taxonomy" id="92743"/>
    <lineage>
        <taxon>Bacteria</taxon>
        <taxon>Bacillati</taxon>
        <taxon>Actinomycetota</taxon>
        <taxon>Actinomycetes</taxon>
        <taxon>Kitasatosporales</taxon>
        <taxon>Streptomycetaceae</taxon>
        <taxon>Streptomyces</taxon>
    </lineage>
</organism>
<proteinExistence type="predicted"/>
<accession>A0A401WGM4</accession>
<dbReference type="AlphaFoldDB" id="A0A401WGM4"/>
<dbReference type="EMBL" id="BHZD01000001">
    <property type="protein sequence ID" value="GCD48430.1"/>
    <property type="molecule type" value="Genomic_DNA"/>
</dbReference>
<dbReference type="RefSeq" id="WP_125058347.1">
    <property type="nucleotide sequence ID" value="NZ_BHZD01000001.1"/>
</dbReference>
<name>A0A401WGM4_STREY</name>
<sequence>MSGGKLADGRDITTPIVINAAGSHSGALNELAGVKDDLTIRTRPLRQEVHEVLLRTDSTPTGALVRLQQTPVIGPALVKRRVTGKAGRMREADITQAARPALTV</sequence>
<reference evidence="1 2" key="1">
    <citation type="submission" date="2018-11" db="EMBL/GenBank/DDBJ databases">
        <title>Whole genome sequence of Streptomyces paromomycinus NBRC 15454(T).</title>
        <authorList>
            <person name="Komaki H."/>
            <person name="Tamura T."/>
        </authorList>
    </citation>
    <scope>NUCLEOTIDE SEQUENCE [LARGE SCALE GENOMIC DNA]</scope>
    <source>
        <strain evidence="1 2">NBRC 15454</strain>
    </source>
</reference>